<dbReference type="Proteomes" id="UP000887561">
    <property type="component" value="Unplaced"/>
</dbReference>
<dbReference type="Pfam" id="PF21892">
    <property type="entry name" value="TMEM145_N"/>
    <property type="match status" value="1"/>
</dbReference>
<proteinExistence type="predicted"/>
<evidence type="ECO:0000259" key="2">
    <source>
        <dbReference type="Pfam" id="PF21892"/>
    </source>
</evidence>
<feature type="domain" description="GPR180-like N-terminal" evidence="2">
    <location>
        <begin position="1"/>
        <end position="70"/>
    </location>
</feature>
<evidence type="ECO:0000256" key="1">
    <source>
        <dbReference type="SAM" id="Phobius"/>
    </source>
</evidence>
<dbReference type="InterPro" id="IPR053880">
    <property type="entry name" value="GPR180-like_N"/>
</dbReference>
<keyword evidence="3" id="KW-1185">Reference proteome</keyword>
<keyword evidence="1" id="KW-0812">Transmembrane</keyword>
<feature type="transmembrane region" description="Helical" evidence="1">
    <location>
        <begin position="68"/>
        <end position="85"/>
    </location>
</feature>
<name>A0A915MVK8_MELJA</name>
<dbReference type="AlphaFoldDB" id="A0A915MVK8"/>
<reference evidence="4" key="1">
    <citation type="submission" date="2022-11" db="UniProtKB">
        <authorList>
            <consortium name="WormBaseParasite"/>
        </authorList>
    </citation>
    <scope>IDENTIFICATION</scope>
</reference>
<sequence>MYYDTDNQWKAAYNNASLTCNDRERLLDPKNYQIIRLAPSAKFIDEHSSCEIIEKNNESWYHCFGKRSFFVLAIGIILELIKIIIKKP</sequence>
<organism evidence="3 4">
    <name type="scientific">Meloidogyne javanica</name>
    <name type="common">Root-knot nematode worm</name>
    <dbReference type="NCBI Taxonomy" id="6303"/>
    <lineage>
        <taxon>Eukaryota</taxon>
        <taxon>Metazoa</taxon>
        <taxon>Ecdysozoa</taxon>
        <taxon>Nematoda</taxon>
        <taxon>Chromadorea</taxon>
        <taxon>Rhabditida</taxon>
        <taxon>Tylenchina</taxon>
        <taxon>Tylenchomorpha</taxon>
        <taxon>Tylenchoidea</taxon>
        <taxon>Meloidogynidae</taxon>
        <taxon>Meloidogyninae</taxon>
        <taxon>Meloidogyne</taxon>
        <taxon>Meloidogyne incognita group</taxon>
    </lineage>
</organism>
<evidence type="ECO:0000313" key="4">
    <source>
        <dbReference type="WBParaSite" id="scaffold5653_cov145.g9810"/>
    </source>
</evidence>
<keyword evidence="1" id="KW-1133">Transmembrane helix</keyword>
<evidence type="ECO:0000313" key="3">
    <source>
        <dbReference type="Proteomes" id="UP000887561"/>
    </source>
</evidence>
<protein>
    <recommendedName>
        <fullName evidence="2">GPR180-like N-terminal domain-containing protein</fullName>
    </recommendedName>
</protein>
<accession>A0A915MVK8</accession>
<keyword evidence="1" id="KW-0472">Membrane</keyword>
<dbReference type="WBParaSite" id="scaffold5653_cov145.g9810">
    <property type="protein sequence ID" value="scaffold5653_cov145.g9810"/>
    <property type="gene ID" value="scaffold5653_cov145.g9810"/>
</dbReference>